<evidence type="ECO:0008006" key="3">
    <source>
        <dbReference type="Google" id="ProtNLM"/>
    </source>
</evidence>
<comment type="caution">
    <text evidence="1">The sequence shown here is derived from an EMBL/GenBank/DDBJ whole genome shotgun (WGS) entry which is preliminary data.</text>
</comment>
<sequence length="136" mass="15405">MVRLNKSKLKEIELNKLYTQLDKSLSGLSVDKVDMFLRELLGPEERMMLAKRIAIIVMLTHGYSFYRIADTLKVGLATASRLSKNLETGCYDNLLKLLRKNKTDYTALLNILENILSAGGIMPSRGGLDRYRGIPR</sequence>
<evidence type="ECO:0000313" key="1">
    <source>
        <dbReference type="EMBL" id="OGG41532.1"/>
    </source>
</evidence>
<dbReference type="GO" id="GO:0043565">
    <property type="term" value="F:sequence-specific DNA binding"/>
    <property type="evidence" value="ECO:0007669"/>
    <property type="project" value="InterPro"/>
</dbReference>
<accession>A0A1F6BXP7</accession>
<organism evidence="1 2">
    <name type="scientific">Candidatus Kaiserbacteria bacterium RIFCSPHIGHO2_01_FULL_46_22</name>
    <dbReference type="NCBI Taxonomy" id="1798475"/>
    <lineage>
        <taxon>Bacteria</taxon>
        <taxon>Candidatus Kaiseribacteriota</taxon>
    </lineage>
</organism>
<dbReference type="EMBL" id="MFKO01000008">
    <property type="protein sequence ID" value="OGG41532.1"/>
    <property type="molecule type" value="Genomic_DNA"/>
</dbReference>
<gene>
    <name evidence="1" type="ORF">A2837_03465</name>
</gene>
<protein>
    <recommendedName>
        <fullName evidence="3">TrpR like protein, YerC/YecD</fullName>
    </recommendedName>
</protein>
<name>A0A1F6BXP7_9BACT</name>
<dbReference type="Pfam" id="PF01371">
    <property type="entry name" value="Trp_repressor"/>
    <property type="match status" value="1"/>
</dbReference>
<dbReference type="InterPro" id="IPR010921">
    <property type="entry name" value="Trp_repressor/repl_initiator"/>
</dbReference>
<dbReference type="AlphaFoldDB" id="A0A1F6BXP7"/>
<dbReference type="STRING" id="1798475.A2837_03465"/>
<reference evidence="1 2" key="1">
    <citation type="journal article" date="2016" name="Nat. Commun.">
        <title>Thousands of microbial genomes shed light on interconnected biogeochemical processes in an aquifer system.</title>
        <authorList>
            <person name="Anantharaman K."/>
            <person name="Brown C.T."/>
            <person name="Hug L.A."/>
            <person name="Sharon I."/>
            <person name="Castelle C.J."/>
            <person name="Probst A.J."/>
            <person name="Thomas B.C."/>
            <person name="Singh A."/>
            <person name="Wilkins M.J."/>
            <person name="Karaoz U."/>
            <person name="Brodie E.L."/>
            <person name="Williams K.H."/>
            <person name="Hubbard S.S."/>
            <person name="Banfield J.F."/>
        </authorList>
    </citation>
    <scope>NUCLEOTIDE SEQUENCE [LARGE SCALE GENOMIC DNA]</scope>
</reference>
<dbReference type="Gene3D" id="1.10.1270.10">
    <property type="entry name" value="TrpR-like"/>
    <property type="match status" value="1"/>
</dbReference>
<dbReference type="GO" id="GO:0003700">
    <property type="term" value="F:DNA-binding transcription factor activity"/>
    <property type="evidence" value="ECO:0007669"/>
    <property type="project" value="InterPro"/>
</dbReference>
<dbReference type="InterPro" id="IPR000831">
    <property type="entry name" value="Trp_repress"/>
</dbReference>
<dbReference type="InterPro" id="IPR038116">
    <property type="entry name" value="TrpR-like_sf"/>
</dbReference>
<proteinExistence type="predicted"/>
<dbReference type="Proteomes" id="UP000176322">
    <property type="component" value="Unassembled WGS sequence"/>
</dbReference>
<evidence type="ECO:0000313" key="2">
    <source>
        <dbReference type="Proteomes" id="UP000176322"/>
    </source>
</evidence>
<dbReference type="SUPFAM" id="SSF48295">
    <property type="entry name" value="TrpR-like"/>
    <property type="match status" value="1"/>
</dbReference>